<dbReference type="Proteomes" id="UP000051984">
    <property type="component" value="Unassembled WGS sequence"/>
</dbReference>
<accession>A0A0R1EXB8</accession>
<dbReference type="InterPro" id="IPR036390">
    <property type="entry name" value="WH_DNA-bd_sf"/>
</dbReference>
<keyword evidence="3" id="KW-0804">Transcription</keyword>
<keyword evidence="2" id="KW-0238">DNA-binding</keyword>
<name>A0A0R1EXB8_LACZE</name>
<reference evidence="5 6" key="1">
    <citation type="journal article" date="2015" name="Genome Announc.">
        <title>Expanding the biotechnology potential of lactobacilli through comparative genomics of 213 strains and associated genera.</title>
        <authorList>
            <person name="Sun Z."/>
            <person name="Harris H.M."/>
            <person name="McCann A."/>
            <person name="Guo C."/>
            <person name="Argimon S."/>
            <person name="Zhang W."/>
            <person name="Yang X."/>
            <person name="Jeffery I.B."/>
            <person name="Cooney J.C."/>
            <person name="Kagawa T.F."/>
            <person name="Liu W."/>
            <person name="Song Y."/>
            <person name="Salvetti E."/>
            <person name="Wrobel A."/>
            <person name="Rasinkangas P."/>
            <person name="Parkhill J."/>
            <person name="Rea M.C."/>
            <person name="O'Sullivan O."/>
            <person name="Ritari J."/>
            <person name="Douillard F.P."/>
            <person name="Paul Ross R."/>
            <person name="Yang R."/>
            <person name="Briner A.E."/>
            <person name="Felis G.E."/>
            <person name="de Vos W.M."/>
            <person name="Barrangou R."/>
            <person name="Klaenhammer T.R."/>
            <person name="Caufield P.W."/>
            <person name="Cui Y."/>
            <person name="Zhang H."/>
            <person name="O'Toole P.W."/>
        </authorList>
    </citation>
    <scope>NUCLEOTIDE SEQUENCE [LARGE SCALE GENOMIC DNA]</scope>
    <source>
        <strain evidence="5 6">DSM 20178</strain>
    </source>
</reference>
<dbReference type="Pfam" id="PF00392">
    <property type="entry name" value="GntR"/>
    <property type="match status" value="1"/>
</dbReference>
<evidence type="ECO:0000313" key="6">
    <source>
        <dbReference type="Proteomes" id="UP000051984"/>
    </source>
</evidence>
<gene>
    <name evidence="5" type="ORF">FD51_GL000522</name>
</gene>
<dbReference type="SMART" id="SM00345">
    <property type="entry name" value="HTH_GNTR"/>
    <property type="match status" value="1"/>
</dbReference>
<dbReference type="EMBL" id="AZCT01000010">
    <property type="protein sequence ID" value="KRK12113.1"/>
    <property type="molecule type" value="Genomic_DNA"/>
</dbReference>
<dbReference type="PANTHER" id="PTHR38445:SF9">
    <property type="entry name" value="HTH-TYPE TRANSCRIPTIONAL REPRESSOR YTRA"/>
    <property type="match status" value="1"/>
</dbReference>
<dbReference type="GO" id="GO:0003700">
    <property type="term" value="F:DNA-binding transcription factor activity"/>
    <property type="evidence" value="ECO:0007669"/>
    <property type="project" value="InterPro"/>
</dbReference>
<dbReference type="SUPFAM" id="SSF46785">
    <property type="entry name" value="Winged helix' DNA-binding domain"/>
    <property type="match status" value="1"/>
</dbReference>
<dbReference type="CDD" id="cd07377">
    <property type="entry name" value="WHTH_GntR"/>
    <property type="match status" value="1"/>
</dbReference>
<dbReference type="PANTHER" id="PTHR38445">
    <property type="entry name" value="HTH-TYPE TRANSCRIPTIONAL REPRESSOR YTRA"/>
    <property type="match status" value="1"/>
</dbReference>
<proteinExistence type="predicted"/>
<evidence type="ECO:0000256" key="2">
    <source>
        <dbReference type="ARBA" id="ARBA00023125"/>
    </source>
</evidence>
<comment type="caution">
    <text evidence="5">The sequence shown here is derived from an EMBL/GenBank/DDBJ whole genome shotgun (WGS) entry which is preliminary data.</text>
</comment>
<dbReference type="InterPro" id="IPR036388">
    <property type="entry name" value="WH-like_DNA-bd_sf"/>
</dbReference>
<dbReference type="GO" id="GO:0003677">
    <property type="term" value="F:DNA binding"/>
    <property type="evidence" value="ECO:0007669"/>
    <property type="project" value="UniProtKB-KW"/>
</dbReference>
<feature type="domain" description="HTH gntR-type" evidence="4">
    <location>
        <begin position="9"/>
        <end position="77"/>
    </location>
</feature>
<evidence type="ECO:0000313" key="5">
    <source>
        <dbReference type="EMBL" id="KRK12113.1"/>
    </source>
</evidence>
<evidence type="ECO:0000259" key="4">
    <source>
        <dbReference type="PROSITE" id="PS50949"/>
    </source>
</evidence>
<dbReference type="Gene3D" id="1.10.10.10">
    <property type="entry name" value="Winged helix-like DNA-binding domain superfamily/Winged helix DNA-binding domain"/>
    <property type="match status" value="1"/>
</dbReference>
<organism evidence="5 6">
    <name type="scientific">Lacticaseibacillus zeae DSM 20178 = KCTC 3804</name>
    <dbReference type="NCBI Taxonomy" id="1423816"/>
    <lineage>
        <taxon>Bacteria</taxon>
        <taxon>Bacillati</taxon>
        <taxon>Bacillota</taxon>
        <taxon>Bacilli</taxon>
        <taxon>Lactobacillales</taxon>
        <taxon>Lactobacillaceae</taxon>
        <taxon>Lacticaseibacillus</taxon>
    </lineage>
</organism>
<protein>
    <submittedName>
        <fullName evidence="5">GntR family transcriptional regulator</fullName>
    </submittedName>
</protein>
<dbReference type="PROSITE" id="PS50949">
    <property type="entry name" value="HTH_GNTR"/>
    <property type="match status" value="1"/>
</dbReference>
<dbReference type="AlphaFoldDB" id="A0A0R1EXB8"/>
<sequence>MATESYTHLAYYERLVLQIKTRILQGIMQPGDKLPSVREMAKQEQLNPNTVAKAYKQLEADGVIYVEPGRGTFVAEPLKHANSKAVAAFRPKFDAIVVEAQSLGISLATLQAWLAEKEEHRV</sequence>
<dbReference type="InterPro" id="IPR000524">
    <property type="entry name" value="Tscrpt_reg_HTH_GntR"/>
</dbReference>
<evidence type="ECO:0000256" key="1">
    <source>
        <dbReference type="ARBA" id="ARBA00023015"/>
    </source>
</evidence>
<dbReference type="PATRIC" id="fig|1423816.3.peg.525"/>
<evidence type="ECO:0000256" key="3">
    <source>
        <dbReference type="ARBA" id="ARBA00023163"/>
    </source>
</evidence>
<keyword evidence="1" id="KW-0805">Transcription regulation</keyword>
<dbReference type="eggNOG" id="COG1725">
    <property type="taxonomic scope" value="Bacteria"/>
</dbReference>
<dbReference type="RefSeq" id="WP_010491990.1">
    <property type="nucleotide sequence ID" value="NZ_AZCT01000010.1"/>
</dbReference>